<dbReference type="InterPro" id="IPR006626">
    <property type="entry name" value="PbH1"/>
</dbReference>
<dbReference type="PANTHER" id="PTHR31339">
    <property type="entry name" value="PECTIN LYASE-RELATED"/>
    <property type="match status" value="1"/>
</dbReference>
<dbReference type="RefSeq" id="WP_205105800.1">
    <property type="nucleotide sequence ID" value="NZ_JACJJG010000114.1"/>
</dbReference>
<gene>
    <name evidence="6" type="ORF">H6A34_12545</name>
</gene>
<dbReference type="InterPro" id="IPR012334">
    <property type="entry name" value="Pectin_lyas_fold"/>
</dbReference>
<dbReference type="GO" id="GO:0005975">
    <property type="term" value="P:carbohydrate metabolic process"/>
    <property type="evidence" value="ECO:0007669"/>
    <property type="project" value="InterPro"/>
</dbReference>
<dbReference type="SUPFAM" id="SSF51126">
    <property type="entry name" value="Pectin lyase-like"/>
    <property type="match status" value="1"/>
</dbReference>
<dbReference type="EMBL" id="JACJJG010000114">
    <property type="protein sequence ID" value="MBM6674699.1"/>
    <property type="molecule type" value="Genomic_DNA"/>
</dbReference>
<dbReference type="Proteomes" id="UP000706891">
    <property type="component" value="Unassembled WGS sequence"/>
</dbReference>
<sequence>MKRFVLLCLSYILAVNVVQADDYGEYYNNLPVNMPIVNAPVIPDYSVNIKDFGGVGDGLTLNTEAFSKAISALNKKGGGHLVVPAGIWLSGLISLKDNIDLHLEKNAILLASPDRSLFIKEKDGKKDTKCTPMINASKRKNISITGDGVIDGNGAYWRPVKRSKVSDTEWKDFLYMGGTETEGGKLWFPFNLRHFDNIASSPEAQEKMRTHLIRFTDCENVMVKGVTIQNSPKFHLIPTRCTNVIVDGVIIRCPWNAQNGDALDISSCRNVLIVNNTIDAGDDGICMKGGAGESGVKYGPCENILIENNAVFHAHGGFVIGSEFSGGMKNIVVRNNRFCGTDTGLRFKSGIGRGGKTEGIYISDIYMTDIKDEAIVFDCTYIDKKYSVIEDDGKKSEVVDNAPFAPEFCDIHISNVVCRNVKTAISVTGLPGMNCVHDVTVDNSTFFYTKKDKEFIDNAELNITNSKFVSF</sequence>
<dbReference type="InterPro" id="IPR051801">
    <property type="entry name" value="GH28_Enzymes"/>
</dbReference>
<comment type="caution">
    <text evidence="6">The sequence shown here is derived from an EMBL/GenBank/DDBJ whole genome shotgun (WGS) entry which is preliminary data.</text>
</comment>
<dbReference type="Gene3D" id="2.160.20.10">
    <property type="entry name" value="Single-stranded right-handed beta-helix, Pectin lyase-like"/>
    <property type="match status" value="1"/>
</dbReference>
<keyword evidence="7" id="KW-1185">Reference proteome</keyword>
<dbReference type="SMART" id="SM00710">
    <property type="entry name" value="PbH1"/>
    <property type="match status" value="6"/>
</dbReference>
<organism evidence="6 7">
    <name type="scientific">Marseilla massiliensis</name>
    <dbReference type="NCBI Taxonomy" id="1841864"/>
    <lineage>
        <taxon>Bacteria</taxon>
        <taxon>Pseudomonadati</taxon>
        <taxon>Bacteroidota</taxon>
        <taxon>Bacteroidia</taxon>
        <taxon>Bacteroidales</taxon>
        <taxon>Prevotellaceae</taxon>
        <taxon>Marseilla</taxon>
    </lineage>
</organism>
<proteinExistence type="inferred from homology"/>
<evidence type="ECO:0000256" key="4">
    <source>
        <dbReference type="RuleBase" id="RU361169"/>
    </source>
</evidence>
<dbReference type="AlphaFoldDB" id="A0A938WV28"/>
<dbReference type="PANTHER" id="PTHR31339:SF9">
    <property type="entry name" value="PLASMIN AND FIBRONECTIN-BINDING PROTEIN A"/>
    <property type="match status" value="1"/>
</dbReference>
<evidence type="ECO:0000313" key="6">
    <source>
        <dbReference type="EMBL" id="MBM6674699.1"/>
    </source>
</evidence>
<protein>
    <submittedName>
        <fullName evidence="6">Glycoside hydrolase family 28 protein</fullName>
    </submittedName>
</protein>
<reference evidence="6" key="1">
    <citation type="submission" date="2020-08" db="EMBL/GenBank/DDBJ databases">
        <authorList>
            <person name="Cejkova D."/>
            <person name="Kubasova T."/>
            <person name="Jahodarova E."/>
            <person name="Rychlik I."/>
        </authorList>
    </citation>
    <scope>NUCLEOTIDE SEQUENCE</scope>
    <source>
        <strain evidence="6">An824</strain>
    </source>
</reference>
<dbReference type="Pfam" id="PF00295">
    <property type="entry name" value="Glyco_hydro_28"/>
    <property type="match status" value="1"/>
</dbReference>
<dbReference type="GO" id="GO:0004650">
    <property type="term" value="F:polygalacturonase activity"/>
    <property type="evidence" value="ECO:0007669"/>
    <property type="project" value="InterPro"/>
</dbReference>
<evidence type="ECO:0000256" key="2">
    <source>
        <dbReference type="ARBA" id="ARBA00022801"/>
    </source>
</evidence>
<keyword evidence="5" id="KW-0732">Signal</keyword>
<dbReference type="InterPro" id="IPR000743">
    <property type="entry name" value="Glyco_hydro_28"/>
</dbReference>
<name>A0A938WV28_9BACT</name>
<evidence type="ECO:0000256" key="1">
    <source>
        <dbReference type="ARBA" id="ARBA00008834"/>
    </source>
</evidence>
<comment type="similarity">
    <text evidence="1 4">Belongs to the glycosyl hydrolase 28 family.</text>
</comment>
<feature type="chain" id="PRO_5036699244" evidence="5">
    <location>
        <begin position="21"/>
        <end position="471"/>
    </location>
</feature>
<evidence type="ECO:0000256" key="5">
    <source>
        <dbReference type="SAM" id="SignalP"/>
    </source>
</evidence>
<keyword evidence="3 4" id="KW-0326">Glycosidase</keyword>
<reference evidence="6" key="2">
    <citation type="journal article" date="2021" name="Sci. Rep.">
        <title>The distribution of antibiotic resistance genes in chicken gut microbiota commensals.</title>
        <authorList>
            <person name="Juricova H."/>
            <person name="Matiasovicova J."/>
            <person name="Kubasova T."/>
            <person name="Cejkova D."/>
            <person name="Rychlik I."/>
        </authorList>
    </citation>
    <scope>NUCLEOTIDE SEQUENCE</scope>
    <source>
        <strain evidence="6">An824</strain>
    </source>
</reference>
<accession>A0A938WV28</accession>
<dbReference type="InterPro" id="IPR011050">
    <property type="entry name" value="Pectin_lyase_fold/virulence"/>
</dbReference>
<keyword evidence="2 4" id="KW-0378">Hydrolase</keyword>
<feature type="signal peptide" evidence="5">
    <location>
        <begin position="1"/>
        <end position="20"/>
    </location>
</feature>
<evidence type="ECO:0000313" key="7">
    <source>
        <dbReference type="Proteomes" id="UP000706891"/>
    </source>
</evidence>
<evidence type="ECO:0000256" key="3">
    <source>
        <dbReference type="ARBA" id="ARBA00023295"/>
    </source>
</evidence>